<dbReference type="SUPFAM" id="SSF56784">
    <property type="entry name" value="HAD-like"/>
    <property type="match status" value="1"/>
</dbReference>
<protein>
    <submittedName>
        <fullName evidence="1">Uncharacterized protein</fullName>
    </submittedName>
</protein>
<dbReference type="InterPro" id="IPR036412">
    <property type="entry name" value="HAD-like_sf"/>
</dbReference>
<name>A0A3B0T5U8_9ZZZZ</name>
<reference evidence="1" key="1">
    <citation type="submission" date="2018-06" db="EMBL/GenBank/DDBJ databases">
        <authorList>
            <person name="Zhirakovskaya E."/>
        </authorList>
    </citation>
    <scope>NUCLEOTIDE SEQUENCE</scope>
</reference>
<accession>A0A3B0T5U8</accession>
<dbReference type="AlphaFoldDB" id="A0A3B0T5U8"/>
<sequence length="136" mass="15911">MRKSLSYSYNGALILEGETEVFSTVIAIEHVTEVHGLAEEHNIKLGLYHKNEWYVEENTERVHKEIHHIRATPVYKNTTETIKDWKQRDVGPHKIMLMSTEKSADVIFPILHKNLGERLHLTRKIHYKEIKLGVKC</sequence>
<gene>
    <name evidence="1" type="ORF">MNBD_BACTEROID03-1227</name>
</gene>
<dbReference type="EMBL" id="UOEL01000062">
    <property type="protein sequence ID" value="VAW11473.1"/>
    <property type="molecule type" value="Genomic_DNA"/>
</dbReference>
<proteinExistence type="predicted"/>
<evidence type="ECO:0000313" key="1">
    <source>
        <dbReference type="EMBL" id="VAW11473.1"/>
    </source>
</evidence>
<dbReference type="Gene3D" id="3.30.1240.10">
    <property type="match status" value="1"/>
</dbReference>
<organism evidence="1">
    <name type="scientific">hydrothermal vent metagenome</name>
    <dbReference type="NCBI Taxonomy" id="652676"/>
    <lineage>
        <taxon>unclassified sequences</taxon>
        <taxon>metagenomes</taxon>
        <taxon>ecological metagenomes</taxon>
    </lineage>
</organism>
<dbReference type="Pfam" id="PF08282">
    <property type="entry name" value="Hydrolase_3"/>
    <property type="match status" value="1"/>
</dbReference>